<dbReference type="HOGENOM" id="CLU_1378318_0_0_1"/>
<organism evidence="1 2">
    <name type="scientific">Kluyveromyces lactis (strain ATCC 8585 / CBS 2359 / DSM 70799 / NBRC 1267 / NRRL Y-1140 / WM37)</name>
    <name type="common">Yeast</name>
    <name type="synonym">Candida sphaerica</name>
    <dbReference type="NCBI Taxonomy" id="284590"/>
    <lineage>
        <taxon>Eukaryota</taxon>
        <taxon>Fungi</taxon>
        <taxon>Dikarya</taxon>
        <taxon>Ascomycota</taxon>
        <taxon>Saccharomycotina</taxon>
        <taxon>Saccharomycetes</taxon>
        <taxon>Saccharomycetales</taxon>
        <taxon>Saccharomycetaceae</taxon>
        <taxon>Kluyveromyces</taxon>
    </lineage>
</organism>
<dbReference type="InParanoid" id="Q6CIV9"/>
<reference evidence="1 2" key="1">
    <citation type="journal article" date="2004" name="Nature">
        <title>Genome evolution in yeasts.</title>
        <authorList>
            <consortium name="Genolevures"/>
            <person name="Dujon B."/>
            <person name="Sherman D."/>
            <person name="Fischer G."/>
            <person name="Durrens P."/>
            <person name="Casaregola S."/>
            <person name="Lafontaine I."/>
            <person name="de Montigny J."/>
            <person name="Marck C."/>
            <person name="Neuveglise C."/>
            <person name="Talla E."/>
            <person name="Goffard N."/>
            <person name="Frangeul L."/>
            <person name="Aigle M."/>
            <person name="Anthouard V."/>
            <person name="Babour A."/>
            <person name="Barbe V."/>
            <person name="Barnay S."/>
            <person name="Blanchin S."/>
            <person name="Beckerich J.M."/>
            <person name="Beyne E."/>
            <person name="Bleykasten C."/>
            <person name="Boisrame A."/>
            <person name="Boyer J."/>
            <person name="Cattolico L."/>
            <person name="Confanioleri F."/>
            <person name="de Daruvar A."/>
            <person name="Despons L."/>
            <person name="Fabre E."/>
            <person name="Fairhead C."/>
            <person name="Ferry-Dumazet H."/>
            <person name="Groppi A."/>
            <person name="Hantraye F."/>
            <person name="Hennequin C."/>
            <person name="Jauniaux N."/>
            <person name="Joyet P."/>
            <person name="Kachouri R."/>
            <person name="Kerrest A."/>
            <person name="Koszul R."/>
            <person name="Lemaire M."/>
            <person name="Lesur I."/>
            <person name="Ma L."/>
            <person name="Muller H."/>
            <person name="Nicaud J.M."/>
            <person name="Nikolski M."/>
            <person name="Oztas S."/>
            <person name="Ozier-Kalogeropoulos O."/>
            <person name="Pellenz S."/>
            <person name="Potier S."/>
            <person name="Richard G.F."/>
            <person name="Straub M.L."/>
            <person name="Suleau A."/>
            <person name="Swennene D."/>
            <person name="Tekaia F."/>
            <person name="Wesolowski-Louvel M."/>
            <person name="Westhof E."/>
            <person name="Wirth B."/>
            <person name="Zeniou-Meyer M."/>
            <person name="Zivanovic I."/>
            <person name="Bolotin-Fukuhara M."/>
            <person name="Thierry A."/>
            <person name="Bouchier C."/>
            <person name="Caudron B."/>
            <person name="Scarpelli C."/>
            <person name="Gaillardin C."/>
            <person name="Weissenbach J."/>
            <person name="Wincker P."/>
            <person name="Souciet J.L."/>
        </authorList>
    </citation>
    <scope>NUCLEOTIDE SEQUENCE [LARGE SCALE GENOMIC DNA]</scope>
    <source>
        <strain evidence="2">ATCC 8585 / CBS 2359 / DSM 70799 / NBRC 1267 / NRRL Y-1140 / WM37</strain>
    </source>
</reference>
<dbReference type="PaxDb" id="284590-Q6CIV9"/>
<evidence type="ECO:0000313" key="1">
    <source>
        <dbReference type="EMBL" id="CAG98838.1"/>
    </source>
</evidence>
<dbReference type="RefSeq" id="XP_456130.1">
    <property type="nucleotide sequence ID" value="XM_456130.1"/>
</dbReference>
<name>Q6CIV9_KLULA</name>
<sequence>MPIGHASLNIATKRAYIQLPSPPPEPVKRVKYEDNVLFEIKPESTFYQVIYREIRLGNERSEKFKEYYKTERCTMNNYKGEHILAVFFKPHYNFLQLVMHCLRDVPIFVIGITNGDERCLENLQIPMITNGKNIINKMKMLDPLGGGMYPLDCCVLFDNLGYVQNTISWQNSGHDARAFRKYLLDVVTDRDIIMHLDP</sequence>
<gene>
    <name evidence="1" type="ORF">KLLA0_F23573g</name>
</gene>
<evidence type="ECO:0000313" key="2">
    <source>
        <dbReference type="Proteomes" id="UP000000598"/>
    </source>
</evidence>
<proteinExistence type="predicted"/>
<dbReference type="KEGG" id="kla:KLLA0_F23573g"/>
<dbReference type="AlphaFoldDB" id="Q6CIV9"/>
<dbReference type="EMBL" id="CR382126">
    <property type="protein sequence ID" value="CAG98838.1"/>
    <property type="molecule type" value="Genomic_DNA"/>
</dbReference>
<accession>Q6CIV9</accession>
<protein>
    <submittedName>
        <fullName evidence="1">KLLA0F23573p</fullName>
    </submittedName>
</protein>
<dbReference type="GeneID" id="2895330"/>
<dbReference type="eggNOG" id="ENOG502SXJA">
    <property type="taxonomic scope" value="Eukaryota"/>
</dbReference>
<keyword evidence="2" id="KW-1185">Reference proteome</keyword>
<dbReference type="Proteomes" id="UP000000598">
    <property type="component" value="Chromosome F"/>
</dbReference>